<comment type="similarity">
    <text evidence="7">Belongs to the class I-like SAM-binding methyltransferase superfamily. C5-methyltransferase family.</text>
</comment>
<comment type="catalytic activity">
    <reaction evidence="6">
        <text>a 2'-deoxycytidine in DNA + S-adenosyl-L-methionine = a 5-methyl-2'-deoxycytidine in DNA + S-adenosyl-L-homocysteine + H(+)</text>
        <dbReference type="Rhea" id="RHEA:13681"/>
        <dbReference type="Rhea" id="RHEA-COMP:11369"/>
        <dbReference type="Rhea" id="RHEA-COMP:11370"/>
        <dbReference type="ChEBI" id="CHEBI:15378"/>
        <dbReference type="ChEBI" id="CHEBI:57856"/>
        <dbReference type="ChEBI" id="CHEBI:59789"/>
        <dbReference type="ChEBI" id="CHEBI:85452"/>
        <dbReference type="ChEBI" id="CHEBI:85454"/>
        <dbReference type="EC" id="2.1.1.37"/>
    </reaction>
</comment>
<keyword evidence="9" id="KW-1185">Reference proteome</keyword>
<reference evidence="8 9" key="1">
    <citation type="submission" date="2017-05" db="EMBL/GenBank/DDBJ databases">
        <authorList>
            <person name="Song R."/>
            <person name="Chenine A.L."/>
            <person name="Ruprecht R.M."/>
        </authorList>
    </citation>
    <scope>NUCLEOTIDE SEQUENCE [LARGE SCALE GENOMIC DNA]</scope>
    <source>
        <strain evidence="8 9">CECT 8663</strain>
    </source>
</reference>
<proteinExistence type="inferred from homology"/>
<dbReference type="InterPro" id="IPR050750">
    <property type="entry name" value="C5-MTase"/>
</dbReference>
<evidence type="ECO:0000256" key="2">
    <source>
        <dbReference type="ARBA" id="ARBA00022603"/>
    </source>
</evidence>
<dbReference type="EC" id="2.1.1.37" evidence="1"/>
<dbReference type="PROSITE" id="PS51679">
    <property type="entry name" value="SAM_MT_C5"/>
    <property type="match status" value="1"/>
</dbReference>
<keyword evidence="5" id="KW-0680">Restriction system</keyword>
<evidence type="ECO:0000313" key="8">
    <source>
        <dbReference type="EMBL" id="SMX47671.1"/>
    </source>
</evidence>
<evidence type="ECO:0000256" key="3">
    <source>
        <dbReference type="ARBA" id="ARBA00022679"/>
    </source>
</evidence>
<dbReference type="SUPFAM" id="SSF53335">
    <property type="entry name" value="S-adenosyl-L-methionine-dependent methyltransferases"/>
    <property type="match status" value="1"/>
</dbReference>
<evidence type="ECO:0000256" key="4">
    <source>
        <dbReference type="ARBA" id="ARBA00022691"/>
    </source>
</evidence>
<evidence type="ECO:0000256" key="7">
    <source>
        <dbReference type="PROSITE-ProRule" id="PRU01016"/>
    </source>
</evidence>
<dbReference type="Gene3D" id="3.40.50.150">
    <property type="entry name" value="Vaccinia Virus protein VP39"/>
    <property type="match status" value="1"/>
</dbReference>
<organism evidence="8 9">
    <name type="scientific">Pelagimonas varians</name>
    <dbReference type="NCBI Taxonomy" id="696760"/>
    <lineage>
        <taxon>Bacteria</taxon>
        <taxon>Pseudomonadati</taxon>
        <taxon>Pseudomonadota</taxon>
        <taxon>Alphaproteobacteria</taxon>
        <taxon>Rhodobacterales</taxon>
        <taxon>Roseobacteraceae</taxon>
        <taxon>Pelagimonas</taxon>
    </lineage>
</organism>
<dbReference type="AlphaFoldDB" id="A0A238KYM1"/>
<dbReference type="Pfam" id="PF00145">
    <property type="entry name" value="DNA_methylase"/>
    <property type="match status" value="1"/>
</dbReference>
<dbReference type="PANTHER" id="PTHR46098">
    <property type="entry name" value="TRNA (CYTOSINE(38)-C(5))-METHYLTRANSFERASE"/>
    <property type="match status" value="1"/>
</dbReference>
<dbReference type="Proteomes" id="UP000220836">
    <property type="component" value="Unassembled WGS sequence"/>
</dbReference>
<keyword evidence="4 7" id="KW-0949">S-adenosyl-L-methionine</keyword>
<sequence>MAVHPPIQPKDLCGISLCAGVKGLDLGLHIAQPGYRTVCYVERNSFAASTLVARMADASLDQAPVWDDLKTFDGKPWRGRVHLISAGYPCQPFTLSGLRKGEGDPRHLWPDVARIAREVAPEWLFFENVPGHLTLGLQDVCVDLQAMGYRVAARVVSAAKVGASHTRERVFILAHADIQGDGEPGMYCGQSGGDPVQDGSQSDRIAGRDQECGQRIDVDVGHAGGGGLDAGAVPLFPPLPGDLAEWGEALKRSSEHKPCVHGLDDGVAFGLDRSAGAGNGVVPMAGARAYVDLKDELLKER</sequence>
<dbReference type="EMBL" id="FXYH01000015">
    <property type="protein sequence ID" value="SMX47671.1"/>
    <property type="molecule type" value="Genomic_DNA"/>
</dbReference>
<evidence type="ECO:0000313" key="9">
    <source>
        <dbReference type="Proteomes" id="UP000220836"/>
    </source>
</evidence>
<dbReference type="RefSeq" id="WP_097806065.1">
    <property type="nucleotide sequence ID" value="NZ_FXYH01000015.1"/>
</dbReference>
<feature type="active site" evidence="7">
    <location>
        <position position="90"/>
    </location>
</feature>
<name>A0A238KYM1_9RHOB</name>
<keyword evidence="2 7" id="KW-0489">Methyltransferase</keyword>
<accession>A0A238KYM1</accession>
<dbReference type="InterPro" id="IPR029063">
    <property type="entry name" value="SAM-dependent_MTases_sf"/>
</dbReference>
<dbReference type="OrthoDB" id="9813719at2"/>
<evidence type="ECO:0000256" key="6">
    <source>
        <dbReference type="ARBA" id="ARBA00047422"/>
    </source>
</evidence>
<dbReference type="InterPro" id="IPR001525">
    <property type="entry name" value="C5_MeTfrase"/>
</dbReference>
<gene>
    <name evidence="8" type="primary">aplIM_2</name>
    <name evidence="8" type="ORF">PEV8663_03606</name>
</gene>
<dbReference type="PANTHER" id="PTHR46098:SF1">
    <property type="entry name" value="TRNA (CYTOSINE(38)-C(5))-METHYLTRANSFERASE"/>
    <property type="match status" value="1"/>
</dbReference>
<keyword evidence="3 7" id="KW-0808">Transferase</keyword>
<dbReference type="GO" id="GO:0009307">
    <property type="term" value="P:DNA restriction-modification system"/>
    <property type="evidence" value="ECO:0007669"/>
    <property type="project" value="UniProtKB-KW"/>
</dbReference>
<evidence type="ECO:0000256" key="1">
    <source>
        <dbReference type="ARBA" id="ARBA00011975"/>
    </source>
</evidence>
<dbReference type="PRINTS" id="PR00105">
    <property type="entry name" value="C5METTRFRASE"/>
</dbReference>
<dbReference type="GO" id="GO:0003886">
    <property type="term" value="F:DNA (cytosine-5-)-methyltransferase activity"/>
    <property type="evidence" value="ECO:0007669"/>
    <property type="project" value="UniProtKB-EC"/>
</dbReference>
<evidence type="ECO:0000256" key="5">
    <source>
        <dbReference type="ARBA" id="ARBA00022747"/>
    </source>
</evidence>
<dbReference type="GO" id="GO:0032259">
    <property type="term" value="P:methylation"/>
    <property type="evidence" value="ECO:0007669"/>
    <property type="project" value="UniProtKB-KW"/>
</dbReference>
<protein>
    <recommendedName>
        <fullName evidence="1">DNA (cytosine-5-)-methyltransferase</fullName>
        <ecNumber evidence="1">2.1.1.37</ecNumber>
    </recommendedName>
</protein>